<evidence type="ECO:0000313" key="3">
    <source>
        <dbReference type="Proteomes" id="UP000436694"/>
    </source>
</evidence>
<dbReference type="EMBL" id="WIXK01000010">
    <property type="protein sequence ID" value="MQY44087.1"/>
    <property type="molecule type" value="Genomic_DNA"/>
</dbReference>
<accession>A0A844AW26</accession>
<dbReference type="Proteomes" id="UP000436694">
    <property type="component" value="Unassembled WGS sequence"/>
</dbReference>
<protein>
    <submittedName>
        <fullName evidence="2">DUF4178 domain-containing protein</fullName>
    </submittedName>
</protein>
<dbReference type="Pfam" id="PF13785">
    <property type="entry name" value="DUF4178"/>
    <property type="match status" value="1"/>
</dbReference>
<keyword evidence="3" id="KW-1185">Reference proteome</keyword>
<evidence type="ECO:0000313" key="2">
    <source>
        <dbReference type="EMBL" id="MQY44087.1"/>
    </source>
</evidence>
<proteinExistence type="predicted"/>
<reference evidence="2 3" key="1">
    <citation type="submission" date="2019-10" db="EMBL/GenBank/DDBJ databases">
        <title>Epibacterium sp. nov., isolated from seawater.</title>
        <authorList>
            <person name="Zhang X."/>
            <person name="Li N."/>
        </authorList>
    </citation>
    <scope>NUCLEOTIDE SEQUENCE [LARGE SCALE GENOMIC DNA]</scope>
    <source>
        <strain evidence="2 3">SM1969</strain>
    </source>
</reference>
<organism evidence="2 3">
    <name type="scientific">Tritonibacter aquimaris</name>
    <dbReference type="NCBI Taxonomy" id="2663379"/>
    <lineage>
        <taxon>Bacteria</taxon>
        <taxon>Pseudomonadati</taxon>
        <taxon>Pseudomonadota</taxon>
        <taxon>Alphaproteobacteria</taxon>
        <taxon>Rhodobacterales</taxon>
        <taxon>Paracoccaceae</taxon>
        <taxon>Tritonibacter</taxon>
    </lineage>
</organism>
<gene>
    <name evidence="2" type="ORF">GG681_15690</name>
</gene>
<comment type="caution">
    <text evidence="2">The sequence shown here is derived from an EMBL/GenBank/DDBJ whole genome shotgun (WGS) entry which is preliminary data.</text>
</comment>
<dbReference type="AlphaFoldDB" id="A0A844AW26"/>
<dbReference type="InterPro" id="IPR025235">
    <property type="entry name" value="DUF4178"/>
</dbReference>
<name>A0A844AW26_9RHOB</name>
<sequence>MLDFQCPNCGDTVSPAFRSIKMITCNSCGTTLFLSDQAARVAGEQGVMHDVPMLFGLGDQVELRSLQFSIVGHARFSYGRGTWDEFCALDHAGDPHWISVDEGDIILQEEIPASKWPRYDGYLNLGSSCSYDGTRFDVVEQSGAECVALRGSFDEPLNIGQTYRYWNLQGEDGRLLSMEEEGRQRDWYIGHWFDPFDVRVIR</sequence>
<evidence type="ECO:0000259" key="1">
    <source>
        <dbReference type="Pfam" id="PF13785"/>
    </source>
</evidence>
<feature type="domain" description="DUF4178" evidence="1">
    <location>
        <begin position="57"/>
        <end position="195"/>
    </location>
</feature>